<dbReference type="NCBIfam" id="TIGR00230">
    <property type="entry name" value="sfsA"/>
    <property type="match status" value="1"/>
</dbReference>
<dbReference type="InterPro" id="IPR005224">
    <property type="entry name" value="SfsA"/>
</dbReference>
<dbReference type="InterPro" id="IPR041465">
    <property type="entry name" value="SfsA_N"/>
</dbReference>
<dbReference type="STRING" id="204536.SULAZ_1040"/>
<gene>
    <name evidence="3" type="primary">sfsA</name>
    <name evidence="3" type="ordered locus">SULAZ_1040</name>
</gene>
<dbReference type="AlphaFoldDB" id="C1DV76"/>
<dbReference type="EMBL" id="CP001229">
    <property type="protein sequence ID" value="ACN99261.1"/>
    <property type="molecule type" value="Genomic_DNA"/>
</dbReference>
<evidence type="ECO:0000259" key="1">
    <source>
        <dbReference type="Pfam" id="PF03749"/>
    </source>
</evidence>
<protein>
    <submittedName>
        <fullName evidence="3">Sugar fermentation stimulation protein</fullName>
    </submittedName>
</protein>
<dbReference type="OrthoDB" id="9802365at2"/>
<dbReference type="KEGG" id="saf:SULAZ_1040"/>
<sequence length="232" mass="26608">MIILNSSEIGKPVSGTFLYRKNRFVGVCLLDGKEVSFHISDTGRLKEILTQGREILLLKSKQHNKLPYKLLAAKMEEGFVLINTSLHSKIGKKIIQMGLLGFKPSKIKSEIVYKDSRLDFLVDDKLYIELKGCNLLVDNRCLFPDAPTTRGLKHLKHLIEIKKEGFEAAIMILSLRECDTFLPNYNTDPNFSKIFETALKEGVKFYGFKVKFDNNFNIVYNGELEVDKQLWK</sequence>
<dbReference type="PANTHER" id="PTHR30545:SF2">
    <property type="entry name" value="SUGAR FERMENTATION STIMULATION PROTEIN A"/>
    <property type="match status" value="1"/>
</dbReference>
<dbReference type="Proteomes" id="UP000001369">
    <property type="component" value="Chromosome"/>
</dbReference>
<dbReference type="Pfam" id="PF03749">
    <property type="entry name" value="SfsA"/>
    <property type="match status" value="1"/>
</dbReference>
<name>C1DV76_SULAA</name>
<feature type="domain" description="Sugar fermentation stimulation protein C-terminal" evidence="1">
    <location>
        <begin position="86"/>
        <end position="214"/>
    </location>
</feature>
<reference evidence="3 4" key="1">
    <citation type="journal article" date="2009" name="J. Bacteriol.">
        <title>Complete and draft genome sequences of six members of the Aquificales.</title>
        <authorList>
            <person name="Reysenbach A.L."/>
            <person name="Hamamura N."/>
            <person name="Podar M."/>
            <person name="Griffiths E."/>
            <person name="Ferreira S."/>
            <person name="Hochstein R."/>
            <person name="Heidelberg J."/>
            <person name="Johnson J."/>
            <person name="Mead D."/>
            <person name="Pohorille A."/>
            <person name="Sarmiento M."/>
            <person name="Schweighofer K."/>
            <person name="Seshadri R."/>
            <person name="Voytek M.A."/>
        </authorList>
    </citation>
    <scope>NUCLEOTIDE SEQUENCE [LARGE SCALE GENOMIC DNA]</scope>
    <source>
        <strain evidence="4">Az-Fu1 / DSM 15241 / OCM 825</strain>
    </source>
</reference>
<dbReference type="Gene3D" id="2.40.50.580">
    <property type="match status" value="1"/>
</dbReference>
<dbReference type="eggNOG" id="COG1489">
    <property type="taxonomic scope" value="Bacteria"/>
</dbReference>
<evidence type="ECO:0000259" key="2">
    <source>
        <dbReference type="Pfam" id="PF17746"/>
    </source>
</evidence>
<evidence type="ECO:0000313" key="4">
    <source>
        <dbReference type="Proteomes" id="UP000001369"/>
    </source>
</evidence>
<dbReference type="GO" id="GO:0003677">
    <property type="term" value="F:DNA binding"/>
    <property type="evidence" value="ECO:0007669"/>
    <property type="project" value="InterPro"/>
</dbReference>
<accession>C1DV76</accession>
<dbReference type="InterPro" id="IPR040452">
    <property type="entry name" value="SfsA_C"/>
</dbReference>
<dbReference type="PANTHER" id="PTHR30545">
    <property type="entry name" value="SUGAR FERMENTATION STIMULATION PROTEIN A"/>
    <property type="match status" value="1"/>
</dbReference>
<keyword evidence="4" id="KW-1185">Reference proteome</keyword>
<dbReference type="HOGENOM" id="CLU_052299_1_0_0"/>
<evidence type="ECO:0000313" key="3">
    <source>
        <dbReference type="EMBL" id="ACN99261.1"/>
    </source>
</evidence>
<dbReference type="Gene3D" id="3.40.1350.60">
    <property type="match status" value="1"/>
</dbReference>
<organism evidence="3 4">
    <name type="scientific">Sulfurihydrogenibium azorense (strain DSM 15241 / OCM 825 / Az-Fu1)</name>
    <dbReference type="NCBI Taxonomy" id="204536"/>
    <lineage>
        <taxon>Bacteria</taxon>
        <taxon>Pseudomonadati</taxon>
        <taxon>Aquificota</taxon>
        <taxon>Aquificia</taxon>
        <taxon>Aquificales</taxon>
        <taxon>Hydrogenothermaceae</taxon>
        <taxon>Sulfurihydrogenibium</taxon>
    </lineage>
</organism>
<dbReference type="Pfam" id="PF17746">
    <property type="entry name" value="SfsA_N"/>
    <property type="match status" value="1"/>
</dbReference>
<feature type="domain" description="SfsA N-terminal OB" evidence="2">
    <location>
        <begin position="19"/>
        <end position="82"/>
    </location>
</feature>
<proteinExistence type="predicted"/>
<dbReference type="RefSeq" id="WP_012674579.1">
    <property type="nucleotide sequence ID" value="NC_012438.1"/>
</dbReference>